<organism evidence="2 3">
    <name type="scientific">Ruegeria sediminis</name>
    <dbReference type="NCBI Taxonomy" id="2583820"/>
    <lineage>
        <taxon>Bacteria</taxon>
        <taxon>Pseudomonadati</taxon>
        <taxon>Pseudomonadota</taxon>
        <taxon>Alphaproteobacteria</taxon>
        <taxon>Rhodobacterales</taxon>
        <taxon>Roseobacteraceae</taxon>
        <taxon>Ruegeria</taxon>
    </lineage>
</organism>
<sequence>MMIGLLLFAILLTLLFGSAWLHGLLRSAALLCALAVAAALLAVVDIPLDFAIYAGLGLLALVGLPATIWLNRVESKRKTKIKDARKREQARKAADA</sequence>
<dbReference type="SUPFAM" id="SSF82866">
    <property type="entry name" value="Multidrug efflux transporter AcrB transmembrane domain"/>
    <property type="match status" value="1"/>
</dbReference>
<keyword evidence="1" id="KW-1133">Transmembrane helix</keyword>
<dbReference type="Proteomes" id="UP001193035">
    <property type="component" value="Unassembled WGS sequence"/>
</dbReference>
<evidence type="ECO:0000313" key="3">
    <source>
        <dbReference type="Proteomes" id="UP001193035"/>
    </source>
</evidence>
<dbReference type="Gene3D" id="1.20.1640.10">
    <property type="entry name" value="Multidrug efflux transporter AcrB transmembrane domain"/>
    <property type="match status" value="1"/>
</dbReference>
<proteinExistence type="predicted"/>
<dbReference type="RefSeq" id="WP_138842779.1">
    <property type="nucleotide sequence ID" value="NZ_VCPD01000004.1"/>
</dbReference>
<protein>
    <recommendedName>
        <fullName evidence="4">DUF2484 family protein</fullName>
    </recommendedName>
</protein>
<evidence type="ECO:0008006" key="4">
    <source>
        <dbReference type="Google" id="ProtNLM"/>
    </source>
</evidence>
<reference evidence="2 3" key="1">
    <citation type="submission" date="2019-05" db="EMBL/GenBank/DDBJ databases">
        <title>Ruegeria sp. nov., isolated from tidal flat.</title>
        <authorList>
            <person name="Kim W."/>
        </authorList>
    </citation>
    <scope>NUCLEOTIDE SEQUENCE [LARGE SCALE GENOMIC DNA]</scope>
    <source>
        <strain evidence="2 3">CAU 1488</strain>
    </source>
</reference>
<keyword evidence="3" id="KW-1185">Reference proteome</keyword>
<keyword evidence="1" id="KW-0472">Membrane</keyword>
<feature type="transmembrane region" description="Helical" evidence="1">
    <location>
        <begin position="50"/>
        <end position="70"/>
    </location>
</feature>
<accession>A0ABY2WW39</accession>
<name>A0ABY2WW39_9RHOB</name>
<evidence type="ECO:0000313" key="2">
    <source>
        <dbReference type="EMBL" id="TMV06969.1"/>
    </source>
</evidence>
<comment type="caution">
    <text evidence="2">The sequence shown here is derived from an EMBL/GenBank/DDBJ whole genome shotgun (WGS) entry which is preliminary data.</text>
</comment>
<evidence type="ECO:0000256" key="1">
    <source>
        <dbReference type="SAM" id="Phobius"/>
    </source>
</evidence>
<dbReference type="EMBL" id="VCPD01000004">
    <property type="protein sequence ID" value="TMV06969.1"/>
    <property type="molecule type" value="Genomic_DNA"/>
</dbReference>
<gene>
    <name evidence="2" type="ORF">FGK63_12695</name>
</gene>
<keyword evidence="1" id="KW-0812">Transmembrane</keyword>